<feature type="compositionally biased region" description="Low complexity" evidence="2">
    <location>
        <begin position="71"/>
        <end position="84"/>
    </location>
</feature>
<comment type="similarity">
    <text evidence="1">Belongs to the eukaryotic initiation factor 4E family.</text>
</comment>
<dbReference type="InterPro" id="IPR023398">
    <property type="entry name" value="TIF_eIF4e-like"/>
</dbReference>
<keyword evidence="4" id="KW-1185">Reference proteome</keyword>
<feature type="region of interest" description="Disordered" evidence="2">
    <location>
        <begin position="500"/>
        <end position="566"/>
    </location>
</feature>
<organism evidence="3 4">
    <name type="scientific">Lentinula boryana</name>
    <dbReference type="NCBI Taxonomy" id="40481"/>
    <lineage>
        <taxon>Eukaryota</taxon>
        <taxon>Fungi</taxon>
        <taxon>Dikarya</taxon>
        <taxon>Basidiomycota</taxon>
        <taxon>Agaricomycotina</taxon>
        <taxon>Agaricomycetes</taxon>
        <taxon>Agaricomycetidae</taxon>
        <taxon>Agaricales</taxon>
        <taxon>Marasmiineae</taxon>
        <taxon>Omphalotaceae</taxon>
        <taxon>Lentinula</taxon>
    </lineage>
</organism>
<dbReference type="EMBL" id="MU790773">
    <property type="protein sequence ID" value="KAJ3993343.1"/>
    <property type="molecule type" value="Genomic_DNA"/>
</dbReference>
<evidence type="ECO:0000313" key="3">
    <source>
        <dbReference type="EMBL" id="KAJ3993343.1"/>
    </source>
</evidence>
<gene>
    <name evidence="3" type="ORF">F5050DRAFT_1782554</name>
</gene>
<evidence type="ECO:0000256" key="1">
    <source>
        <dbReference type="RuleBase" id="RU004374"/>
    </source>
</evidence>
<feature type="compositionally biased region" description="Gly residues" evidence="2">
    <location>
        <begin position="541"/>
        <end position="550"/>
    </location>
</feature>
<reference evidence="3" key="1">
    <citation type="submission" date="2022-08" db="EMBL/GenBank/DDBJ databases">
        <authorList>
            <consortium name="DOE Joint Genome Institute"/>
            <person name="Min B."/>
            <person name="Riley R."/>
            <person name="Sierra-Patev S."/>
            <person name="Naranjo-Ortiz M."/>
            <person name="Looney B."/>
            <person name="Konkel Z."/>
            <person name="Slot J.C."/>
            <person name="Sakamoto Y."/>
            <person name="Steenwyk J.L."/>
            <person name="Rokas A."/>
            <person name="Carro J."/>
            <person name="Camarero S."/>
            <person name="Ferreira P."/>
            <person name="Molpeceres G."/>
            <person name="Ruiz-Duenas F.J."/>
            <person name="Serrano A."/>
            <person name="Henrissat B."/>
            <person name="Drula E."/>
            <person name="Hughes K.W."/>
            <person name="Mata J.L."/>
            <person name="Ishikawa N.K."/>
            <person name="Vargas-Isla R."/>
            <person name="Ushijima S."/>
            <person name="Smith C.A."/>
            <person name="Ahrendt S."/>
            <person name="Andreopoulos W."/>
            <person name="He G."/>
            <person name="Labutti K."/>
            <person name="Lipzen A."/>
            <person name="Ng V."/>
            <person name="Sandor L."/>
            <person name="Barry K."/>
            <person name="Martinez A.T."/>
            <person name="Xiao Y."/>
            <person name="Gibbons J.G."/>
            <person name="Terashima K."/>
            <person name="Hibbett D.S."/>
            <person name="Grigoriev I.V."/>
        </authorList>
    </citation>
    <scope>NUCLEOTIDE SEQUENCE</scope>
    <source>
        <strain evidence="3">TFB10827</strain>
    </source>
</reference>
<protein>
    <submittedName>
        <fullName evidence="3">Translation initiation factor eIF4e</fullName>
    </submittedName>
</protein>
<feature type="region of interest" description="Disordered" evidence="2">
    <location>
        <begin position="36"/>
        <end position="59"/>
    </location>
</feature>
<dbReference type="PANTHER" id="PTHR11960:SF73">
    <property type="entry name" value="TRANSLATION INITIATION FACTOR 4E, PUTATIVE-RELATED"/>
    <property type="match status" value="1"/>
</dbReference>
<accession>A0ABQ8Q3E5</accession>
<keyword evidence="1 3" id="KW-0396">Initiation factor</keyword>
<dbReference type="SUPFAM" id="SSF55418">
    <property type="entry name" value="eIF4e-like"/>
    <property type="match status" value="1"/>
</dbReference>
<comment type="caution">
    <text evidence="3">The sequence shown here is derived from an EMBL/GenBank/DDBJ whole genome shotgun (WGS) entry which is preliminary data.</text>
</comment>
<evidence type="ECO:0000256" key="2">
    <source>
        <dbReference type="SAM" id="MobiDB-lite"/>
    </source>
</evidence>
<feature type="compositionally biased region" description="Polar residues" evidence="2">
    <location>
        <begin position="296"/>
        <end position="322"/>
    </location>
</feature>
<keyword evidence="1" id="KW-0694">RNA-binding</keyword>
<feature type="compositionally biased region" description="Polar residues" evidence="2">
    <location>
        <begin position="500"/>
        <end position="513"/>
    </location>
</feature>
<feature type="compositionally biased region" description="Low complexity" evidence="2">
    <location>
        <begin position="92"/>
        <end position="114"/>
    </location>
</feature>
<feature type="region of interest" description="Disordered" evidence="2">
    <location>
        <begin position="1"/>
        <end position="21"/>
    </location>
</feature>
<dbReference type="Gene3D" id="3.30.760.10">
    <property type="entry name" value="RNA Cap, Translation Initiation Factor Eif4e"/>
    <property type="match status" value="1"/>
</dbReference>
<dbReference type="PANTHER" id="PTHR11960">
    <property type="entry name" value="EUKARYOTIC TRANSLATION INITIATION FACTOR 4E RELATED"/>
    <property type="match status" value="1"/>
</dbReference>
<feature type="compositionally biased region" description="Basic and acidic residues" evidence="2">
    <location>
        <begin position="184"/>
        <end position="194"/>
    </location>
</feature>
<feature type="region of interest" description="Disordered" evidence="2">
    <location>
        <begin position="71"/>
        <end position="124"/>
    </location>
</feature>
<evidence type="ECO:0000313" key="4">
    <source>
        <dbReference type="Proteomes" id="UP001163828"/>
    </source>
</evidence>
<feature type="compositionally biased region" description="Low complexity" evidence="2">
    <location>
        <begin position="157"/>
        <end position="173"/>
    </location>
</feature>
<feature type="region of interest" description="Disordered" evidence="2">
    <location>
        <begin position="157"/>
        <end position="204"/>
    </location>
</feature>
<proteinExistence type="inferred from homology"/>
<dbReference type="Pfam" id="PF01652">
    <property type="entry name" value="IF4E"/>
    <property type="match status" value="1"/>
</dbReference>
<keyword evidence="1" id="KW-0648">Protein biosynthesis</keyword>
<dbReference type="Proteomes" id="UP001163828">
    <property type="component" value="Unassembled WGS sequence"/>
</dbReference>
<feature type="compositionally biased region" description="Low complexity" evidence="2">
    <location>
        <begin position="36"/>
        <end position="57"/>
    </location>
</feature>
<feature type="compositionally biased region" description="Gly residues" evidence="2">
    <location>
        <begin position="515"/>
        <end position="534"/>
    </location>
</feature>
<sequence length="595" mass="62140">MNTNSDPPAKKTSSRMPMPSLNQLAARMTVKDGTSTNVATAINTNNTNNTTTSLTAAPRPRLAASILRTTSSVSLNSNTSSNDSMAVNPANSTRAASPSLSSLSTPRSDSTSTTPGPEGGESLTADKLDKLNSITSASAAPADATSTAASSAMSSAAFTSTSTSTEADSTFDSGGPDGPAPPLGHRESKRDKGKPPVKGYKNIPSLDAITARLAKTRALSIDGTPKPPEPEMIEDPKTPGLHVMMEEHPLQYTWTIYHDSKAKFPYTPAPTSANPTGAAPSLVPKDRDQLTASSFTASDSPTAVSHPSADPSQSQLSSQNPFSHAPGDYEANLTVIGTFTTVEQFCRYFNWLKPPSLLERNSNYHLFKSPIKPMWEDPANASGGKWVLTMRNNPELLDRCWGWLCMALVGEELEEGGDEICGAVVSLRAKVDRIQIWTRRRDDVEKLNAIGKKLVKLLDVGEQDGIGLEFQYNTEERGERGVPSKFLSIQAIPTTSSYRSTFQGLPGSAASSTGQHGGPGAGVGGPGSEAGGGHSHSRSIGGIGVGGSGGFTPVDQTAPPLSAGSGPANVNLGNGAGVFGSFGVPLGTAGWRRRG</sequence>
<dbReference type="InterPro" id="IPR001040">
    <property type="entry name" value="TIF_eIF_4E"/>
</dbReference>
<feature type="region of interest" description="Disordered" evidence="2">
    <location>
        <begin position="296"/>
        <end position="324"/>
    </location>
</feature>
<dbReference type="GO" id="GO:0003743">
    <property type="term" value="F:translation initiation factor activity"/>
    <property type="evidence" value="ECO:0007669"/>
    <property type="project" value="UniProtKB-KW"/>
</dbReference>
<name>A0ABQ8Q3E5_9AGAR</name>